<keyword evidence="1" id="KW-1133">Transmembrane helix</keyword>
<organism evidence="2">
    <name type="scientific">Streptomyces sp. SID12501</name>
    <dbReference type="NCBI Taxonomy" id="2706042"/>
    <lineage>
        <taxon>Bacteria</taxon>
        <taxon>Bacillati</taxon>
        <taxon>Actinomycetota</taxon>
        <taxon>Actinomycetes</taxon>
        <taxon>Kitasatosporales</taxon>
        <taxon>Streptomycetaceae</taxon>
        <taxon>Streptomyces</taxon>
    </lineage>
</organism>
<name>A0A6B3C754_9ACTN</name>
<reference evidence="2" key="1">
    <citation type="submission" date="2020-01" db="EMBL/GenBank/DDBJ databases">
        <title>Insect and environment-associated Actinomycetes.</title>
        <authorList>
            <person name="Currrie C."/>
            <person name="Chevrette M."/>
            <person name="Carlson C."/>
            <person name="Stubbendieck R."/>
            <person name="Wendt-Pienkowski E."/>
        </authorList>
    </citation>
    <scope>NUCLEOTIDE SEQUENCE</scope>
    <source>
        <strain evidence="2">SID12501</strain>
    </source>
</reference>
<feature type="transmembrane region" description="Helical" evidence="1">
    <location>
        <begin position="144"/>
        <end position="166"/>
    </location>
</feature>
<comment type="caution">
    <text evidence="2">The sequence shown here is derived from an EMBL/GenBank/DDBJ whole genome shotgun (WGS) entry which is preliminary data.</text>
</comment>
<evidence type="ECO:0000313" key="2">
    <source>
        <dbReference type="EMBL" id="NEC92152.1"/>
    </source>
</evidence>
<protein>
    <recommendedName>
        <fullName evidence="3">Integral membrane protein</fullName>
    </recommendedName>
</protein>
<evidence type="ECO:0000256" key="1">
    <source>
        <dbReference type="SAM" id="Phobius"/>
    </source>
</evidence>
<dbReference type="AlphaFoldDB" id="A0A6B3C754"/>
<dbReference type="EMBL" id="JAAGLU010000059">
    <property type="protein sequence ID" value="NEC92152.1"/>
    <property type="molecule type" value="Genomic_DNA"/>
</dbReference>
<accession>A0A6B3C754</accession>
<sequence>MSNRHARKMLRQMASGEPVEVTNAMATVKKFAQLSFIARQFGYKYADVRQGGRPRGNGLVLLIVPDPSPQAQALAEQNRARYPQAGDGGTLPPLVPDEVELLKTCIDLDLAARYTEKQLMVLTSVSFSTSAVGIAFHLGTDTNALVASGIIWVALIACVPVVLVINRRHRARQVARLKAAGFTAVTEQSGRIRYVPPDGRLPGNGNPFAGGA</sequence>
<proteinExistence type="predicted"/>
<dbReference type="RefSeq" id="WP_164323551.1">
    <property type="nucleotide sequence ID" value="NZ_JAAGLU010000059.1"/>
</dbReference>
<evidence type="ECO:0008006" key="3">
    <source>
        <dbReference type="Google" id="ProtNLM"/>
    </source>
</evidence>
<feature type="transmembrane region" description="Helical" evidence="1">
    <location>
        <begin position="119"/>
        <end position="138"/>
    </location>
</feature>
<gene>
    <name evidence="2" type="ORF">G3I71_41725</name>
</gene>
<keyword evidence="1" id="KW-0812">Transmembrane</keyword>
<keyword evidence="1" id="KW-0472">Membrane</keyword>